<evidence type="ECO:0000256" key="1">
    <source>
        <dbReference type="SAM" id="SignalP"/>
    </source>
</evidence>
<proteinExistence type="predicted"/>
<dbReference type="InterPro" id="IPR032274">
    <property type="entry name" value="DUF4835"/>
</dbReference>
<sequence length="294" mass="33305">MRKIVVFVFLITLSLTQAQELNCSVKVNSERITSANQQIFKTLETSLNEFVNKSKWSTRDFKNNERIDCSMFINVSEFNNNVFTATIQVQAARPVYNSTYSTPILNINDKDFTFRYVEFENLFFNPNSFDSNLVSVVAFYAYMILAMDADSFEYQGGNEYLEIAQNIVAVSQSGGKGWSQSDGLQNRFFLVNDMLSNTFDPIRLGFYDYHKLGLDVMADDLPAGKEGVKNAVLALSKINSVRPNAYLTRVFFDTKADEILSIFTGGPKVDITDLVDNLNRVSPLNASNWSKIKF</sequence>
<dbReference type="EMBL" id="QLSV01000004">
    <property type="protein sequence ID" value="RAR49057.1"/>
    <property type="molecule type" value="Genomic_DNA"/>
</dbReference>
<dbReference type="Proteomes" id="UP000249518">
    <property type="component" value="Unassembled WGS sequence"/>
</dbReference>
<protein>
    <submittedName>
        <fullName evidence="2">Uncharacterized protein DUF4835</fullName>
    </submittedName>
</protein>
<dbReference type="OrthoDB" id="9773381at2"/>
<gene>
    <name evidence="2" type="ORF">B0I10_104198</name>
</gene>
<name>A0A328WXB4_9FLAO</name>
<evidence type="ECO:0000313" key="3">
    <source>
        <dbReference type="Proteomes" id="UP000249518"/>
    </source>
</evidence>
<reference evidence="2 3" key="1">
    <citation type="submission" date="2018-06" db="EMBL/GenBank/DDBJ databases">
        <title>Genomic Encyclopedia of Type Strains, Phase III (KMG-III): the genomes of soil and plant-associated and newly described type strains.</title>
        <authorList>
            <person name="Whitman W."/>
        </authorList>
    </citation>
    <scope>NUCLEOTIDE SEQUENCE [LARGE SCALE GENOMIC DNA]</scope>
    <source>
        <strain evidence="2 3">CGMCC 1.12504</strain>
    </source>
</reference>
<evidence type="ECO:0000313" key="2">
    <source>
        <dbReference type="EMBL" id="RAR49057.1"/>
    </source>
</evidence>
<organism evidence="2 3">
    <name type="scientific">Flavobacterium lacus</name>
    <dbReference type="NCBI Taxonomy" id="1353778"/>
    <lineage>
        <taxon>Bacteria</taxon>
        <taxon>Pseudomonadati</taxon>
        <taxon>Bacteroidota</taxon>
        <taxon>Flavobacteriia</taxon>
        <taxon>Flavobacteriales</taxon>
        <taxon>Flavobacteriaceae</taxon>
        <taxon>Flavobacterium</taxon>
    </lineage>
</organism>
<accession>A0A328WXB4</accession>
<feature type="chain" id="PRO_5016371077" evidence="1">
    <location>
        <begin position="19"/>
        <end position="294"/>
    </location>
</feature>
<keyword evidence="3" id="KW-1185">Reference proteome</keyword>
<dbReference type="RefSeq" id="WP_112085509.1">
    <property type="nucleotide sequence ID" value="NZ_QLSV01000004.1"/>
</dbReference>
<feature type="signal peptide" evidence="1">
    <location>
        <begin position="1"/>
        <end position="18"/>
    </location>
</feature>
<keyword evidence="1" id="KW-0732">Signal</keyword>
<dbReference type="Pfam" id="PF16119">
    <property type="entry name" value="DUF4835"/>
    <property type="match status" value="1"/>
</dbReference>
<comment type="caution">
    <text evidence="2">The sequence shown here is derived from an EMBL/GenBank/DDBJ whole genome shotgun (WGS) entry which is preliminary data.</text>
</comment>
<dbReference type="AlphaFoldDB" id="A0A328WXB4"/>